<evidence type="ECO:0000313" key="9">
    <source>
        <dbReference type="EMBL" id="KAK1943914.1"/>
    </source>
</evidence>
<evidence type="ECO:0000256" key="2">
    <source>
        <dbReference type="ARBA" id="ARBA00022448"/>
    </source>
</evidence>
<dbReference type="InterPro" id="IPR000727">
    <property type="entry name" value="T_SNARE_dom"/>
</dbReference>
<evidence type="ECO:0000259" key="8">
    <source>
        <dbReference type="PROSITE" id="PS50192"/>
    </source>
</evidence>
<dbReference type="PANTHER" id="PTHR12791">
    <property type="entry name" value="GOLGI SNARE BET1-RELATED"/>
    <property type="match status" value="1"/>
</dbReference>
<dbReference type="GO" id="GO:0012505">
    <property type="term" value="C:endomembrane system"/>
    <property type="evidence" value="ECO:0007669"/>
    <property type="project" value="UniProtKB-ARBA"/>
</dbReference>
<gene>
    <name evidence="9" type="ORF">P3T76_005310</name>
</gene>
<feature type="region of interest" description="Disordered" evidence="6">
    <location>
        <begin position="1"/>
        <end position="31"/>
    </location>
</feature>
<sequence length="127" mass="13908">MANGAIREAQPTAEFEEASTPKLQERMDKATQDQVGKAVEMATLERQLDAIHSGVKRLHNAAQATNEEVISQNAMLDQINVKISDTEAAVEQQTKAAKKVVHAHRKLGCYYVIIVLLAAALLVVIFI</sequence>
<evidence type="ECO:0000256" key="7">
    <source>
        <dbReference type="SAM" id="Phobius"/>
    </source>
</evidence>
<dbReference type="SMART" id="SM00397">
    <property type="entry name" value="t_SNARE"/>
    <property type="match status" value="1"/>
</dbReference>
<dbReference type="Gene3D" id="1.20.5.110">
    <property type="match status" value="1"/>
</dbReference>
<evidence type="ECO:0000256" key="4">
    <source>
        <dbReference type="ARBA" id="ARBA00022989"/>
    </source>
</evidence>
<comment type="subcellular location">
    <subcellularLocation>
        <location evidence="1">Membrane</location>
        <topology evidence="1">Single-pass membrane protein</topology>
    </subcellularLocation>
</comment>
<dbReference type="EMBL" id="JASMQC010000007">
    <property type="protein sequence ID" value="KAK1943914.1"/>
    <property type="molecule type" value="Genomic_DNA"/>
</dbReference>
<feature type="transmembrane region" description="Helical" evidence="7">
    <location>
        <begin position="108"/>
        <end position="126"/>
    </location>
</feature>
<feature type="domain" description="T-SNARE coiled-coil homology" evidence="8">
    <location>
        <begin position="46"/>
        <end position="100"/>
    </location>
</feature>
<protein>
    <recommendedName>
        <fullName evidence="8">t-SNARE coiled-coil homology domain-containing protein</fullName>
    </recommendedName>
</protein>
<dbReference type="AlphaFoldDB" id="A0AAD9LR96"/>
<keyword evidence="4 7" id="KW-1133">Transmembrane helix</keyword>
<dbReference type="GO" id="GO:0005737">
    <property type="term" value="C:cytoplasm"/>
    <property type="evidence" value="ECO:0007669"/>
    <property type="project" value="UniProtKB-ARBA"/>
</dbReference>
<evidence type="ECO:0000256" key="5">
    <source>
        <dbReference type="ARBA" id="ARBA00023136"/>
    </source>
</evidence>
<comment type="caution">
    <text evidence="9">The sequence shown here is derived from an EMBL/GenBank/DDBJ whole genome shotgun (WGS) entry which is preliminary data.</text>
</comment>
<evidence type="ECO:0000313" key="10">
    <source>
        <dbReference type="Proteomes" id="UP001259832"/>
    </source>
</evidence>
<keyword evidence="10" id="KW-1185">Reference proteome</keyword>
<dbReference type="CDD" id="cd15841">
    <property type="entry name" value="SNARE_Qc"/>
    <property type="match status" value="1"/>
</dbReference>
<organism evidence="9 10">
    <name type="scientific">Phytophthora citrophthora</name>
    <dbReference type="NCBI Taxonomy" id="4793"/>
    <lineage>
        <taxon>Eukaryota</taxon>
        <taxon>Sar</taxon>
        <taxon>Stramenopiles</taxon>
        <taxon>Oomycota</taxon>
        <taxon>Peronosporomycetes</taxon>
        <taxon>Peronosporales</taxon>
        <taxon>Peronosporaceae</taxon>
        <taxon>Phytophthora</taxon>
    </lineage>
</organism>
<dbReference type="SUPFAM" id="SSF58038">
    <property type="entry name" value="SNARE fusion complex"/>
    <property type="match status" value="1"/>
</dbReference>
<keyword evidence="2" id="KW-0813">Transport</keyword>
<dbReference type="PROSITE" id="PS50192">
    <property type="entry name" value="T_SNARE"/>
    <property type="match status" value="1"/>
</dbReference>
<proteinExistence type="predicted"/>
<accession>A0AAD9LR96</accession>
<evidence type="ECO:0000256" key="3">
    <source>
        <dbReference type="ARBA" id="ARBA00022692"/>
    </source>
</evidence>
<keyword evidence="5 7" id="KW-0472">Membrane</keyword>
<name>A0AAD9LR96_9STRA</name>
<dbReference type="Proteomes" id="UP001259832">
    <property type="component" value="Unassembled WGS sequence"/>
</dbReference>
<keyword evidence="3 7" id="KW-0812">Transmembrane</keyword>
<reference evidence="9" key="1">
    <citation type="submission" date="2023-08" db="EMBL/GenBank/DDBJ databases">
        <title>Reference Genome Resource for the Citrus Pathogen Phytophthora citrophthora.</title>
        <authorList>
            <person name="Moller H."/>
            <person name="Coetzee B."/>
            <person name="Rose L.J."/>
            <person name="Van Niekerk J.M."/>
        </authorList>
    </citation>
    <scope>NUCLEOTIDE SEQUENCE</scope>
    <source>
        <strain evidence="9">STE-U-9442</strain>
    </source>
</reference>
<evidence type="ECO:0000256" key="1">
    <source>
        <dbReference type="ARBA" id="ARBA00004167"/>
    </source>
</evidence>
<dbReference type="GO" id="GO:0016020">
    <property type="term" value="C:membrane"/>
    <property type="evidence" value="ECO:0007669"/>
    <property type="project" value="UniProtKB-SubCell"/>
</dbReference>
<evidence type="ECO:0000256" key="6">
    <source>
        <dbReference type="SAM" id="MobiDB-lite"/>
    </source>
</evidence>